<dbReference type="PANTHER" id="PTHR44520:SF2">
    <property type="entry name" value="RESPONSE REGULATOR RCP1"/>
    <property type="match status" value="1"/>
</dbReference>
<protein>
    <submittedName>
        <fullName evidence="3">Response regulator</fullName>
    </submittedName>
</protein>
<dbReference type="PANTHER" id="PTHR44520">
    <property type="entry name" value="RESPONSE REGULATOR RCP1-RELATED"/>
    <property type="match status" value="1"/>
</dbReference>
<dbReference type="Proteomes" id="UP000615760">
    <property type="component" value="Unassembled WGS sequence"/>
</dbReference>
<dbReference type="InterPro" id="IPR001789">
    <property type="entry name" value="Sig_transdc_resp-reg_receiver"/>
</dbReference>
<proteinExistence type="predicted"/>
<dbReference type="InterPro" id="IPR011006">
    <property type="entry name" value="CheY-like_superfamily"/>
</dbReference>
<organism evidence="3 4">
    <name type="scientific">Flavobacterium suaedae</name>
    <dbReference type="NCBI Taxonomy" id="1767027"/>
    <lineage>
        <taxon>Bacteria</taxon>
        <taxon>Pseudomonadati</taxon>
        <taxon>Bacteroidota</taxon>
        <taxon>Flavobacteriia</taxon>
        <taxon>Flavobacteriales</taxon>
        <taxon>Flavobacteriaceae</taxon>
        <taxon>Flavobacterium</taxon>
    </lineage>
</organism>
<feature type="modified residue" description="4-aspartylphosphate" evidence="1">
    <location>
        <position position="53"/>
    </location>
</feature>
<keyword evidence="4" id="KW-1185">Reference proteome</keyword>
<evidence type="ECO:0000256" key="1">
    <source>
        <dbReference type="PROSITE-ProRule" id="PRU00169"/>
    </source>
</evidence>
<evidence type="ECO:0000313" key="3">
    <source>
        <dbReference type="EMBL" id="GGB81039.1"/>
    </source>
</evidence>
<reference evidence="4" key="1">
    <citation type="journal article" date="2019" name="Int. J. Syst. Evol. Microbiol.">
        <title>The Global Catalogue of Microorganisms (GCM) 10K type strain sequencing project: providing services to taxonomists for standard genome sequencing and annotation.</title>
        <authorList>
            <consortium name="The Broad Institute Genomics Platform"/>
            <consortium name="The Broad Institute Genome Sequencing Center for Infectious Disease"/>
            <person name="Wu L."/>
            <person name="Ma J."/>
        </authorList>
    </citation>
    <scope>NUCLEOTIDE SEQUENCE [LARGE SCALE GENOMIC DNA]</scope>
    <source>
        <strain evidence="4">CGMCC 1.15461</strain>
    </source>
</reference>
<evidence type="ECO:0000259" key="2">
    <source>
        <dbReference type="PROSITE" id="PS50110"/>
    </source>
</evidence>
<gene>
    <name evidence="3" type="ORF">GCM10007424_21420</name>
</gene>
<dbReference type="Gene3D" id="3.40.50.2300">
    <property type="match status" value="1"/>
</dbReference>
<dbReference type="InterPro" id="IPR052893">
    <property type="entry name" value="TCS_response_regulator"/>
</dbReference>
<dbReference type="PROSITE" id="PS50110">
    <property type="entry name" value="RESPONSE_REGULATORY"/>
    <property type="match status" value="1"/>
</dbReference>
<dbReference type="SMART" id="SM00448">
    <property type="entry name" value="REC"/>
    <property type="match status" value="1"/>
</dbReference>
<sequence>MLIDDNKVDNFFHERIIKKNDAADTIVVKESGEEALTYLNTNTNLKPDVILLDINMPGMSGWDFIEEYIEQNHHLPTCNCSIVLLISEHQSLENDILKLAEEKNVFIALKNKPVTHEVLNDIVTSKLK</sequence>
<keyword evidence="1" id="KW-0597">Phosphoprotein</keyword>
<dbReference type="Pfam" id="PF00072">
    <property type="entry name" value="Response_reg"/>
    <property type="match status" value="1"/>
</dbReference>
<evidence type="ECO:0000313" key="4">
    <source>
        <dbReference type="Proteomes" id="UP000615760"/>
    </source>
</evidence>
<name>A0ABQ1K1E0_9FLAO</name>
<dbReference type="SUPFAM" id="SSF52172">
    <property type="entry name" value="CheY-like"/>
    <property type="match status" value="1"/>
</dbReference>
<comment type="caution">
    <text evidence="3">The sequence shown here is derived from an EMBL/GenBank/DDBJ whole genome shotgun (WGS) entry which is preliminary data.</text>
</comment>
<feature type="domain" description="Response regulatory" evidence="2">
    <location>
        <begin position="1"/>
        <end position="127"/>
    </location>
</feature>
<accession>A0ABQ1K1E0</accession>
<dbReference type="EMBL" id="BMJE01000005">
    <property type="protein sequence ID" value="GGB81039.1"/>
    <property type="molecule type" value="Genomic_DNA"/>
</dbReference>